<accession>A0A6J4HB58</accession>
<dbReference type="EMBL" id="CADCTA010000031">
    <property type="protein sequence ID" value="CAA9218636.1"/>
    <property type="molecule type" value="Genomic_DNA"/>
</dbReference>
<protein>
    <submittedName>
        <fullName evidence="2">Uncharacterized protein</fullName>
    </submittedName>
</protein>
<evidence type="ECO:0000256" key="1">
    <source>
        <dbReference type="SAM" id="MobiDB-lite"/>
    </source>
</evidence>
<reference evidence="2" key="1">
    <citation type="submission" date="2020-02" db="EMBL/GenBank/DDBJ databases">
        <authorList>
            <person name="Meier V. D."/>
        </authorList>
    </citation>
    <scope>NUCLEOTIDE SEQUENCE</scope>
    <source>
        <strain evidence="2">AVDCRST_MAG42</strain>
    </source>
</reference>
<dbReference type="AlphaFoldDB" id="A0A6J4HB58"/>
<gene>
    <name evidence="2" type="ORF">AVDCRST_MAG42-450</name>
</gene>
<feature type="non-terminal residue" evidence="2">
    <location>
        <position position="49"/>
    </location>
</feature>
<sequence>GTATSKDCKTSPPRRVYRAQESESESGYGWTGRRQVEVEEAGRDCCCRV</sequence>
<evidence type="ECO:0000313" key="2">
    <source>
        <dbReference type="EMBL" id="CAA9218636.1"/>
    </source>
</evidence>
<organism evidence="2">
    <name type="scientific">uncultured Chthoniobacterales bacterium</name>
    <dbReference type="NCBI Taxonomy" id="1836801"/>
    <lineage>
        <taxon>Bacteria</taxon>
        <taxon>Pseudomonadati</taxon>
        <taxon>Verrucomicrobiota</taxon>
        <taxon>Spartobacteria</taxon>
        <taxon>Chthoniobacterales</taxon>
        <taxon>environmental samples</taxon>
    </lineage>
</organism>
<feature type="non-terminal residue" evidence="2">
    <location>
        <position position="1"/>
    </location>
</feature>
<proteinExistence type="predicted"/>
<name>A0A6J4HB58_9BACT</name>
<feature type="region of interest" description="Disordered" evidence="1">
    <location>
        <begin position="1"/>
        <end position="30"/>
    </location>
</feature>